<evidence type="ECO:0000256" key="5">
    <source>
        <dbReference type="ARBA" id="ARBA00023251"/>
    </source>
</evidence>
<dbReference type="PIRSF" id="PIRSF006648">
    <property type="entry name" value="DrrB"/>
    <property type="match status" value="1"/>
</dbReference>
<proteinExistence type="predicted"/>
<evidence type="ECO:0000259" key="7">
    <source>
        <dbReference type="Pfam" id="PF01061"/>
    </source>
</evidence>
<reference evidence="8" key="2">
    <citation type="submission" date="2021-04" db="EMBL/GenBank/DDBJ databases">
        <authorList>
            <person name="Gilroy R."/>
        </authorList>
    </citation>
    <scope>NUCLEOTIDE SEQUENCE</scope>
    <source>
        <strain evidence="8">ChiGjej4B4-7305</strain>
    </source>
</reference>
<dbReference type="Proteomes" id="UP000824037">
    <property type="component" value="Unassembled WGS sequence"/>
</dbReference>
<name>A0A9D2EIB4_9MICO</name>
<evidence type="ECO:0000256" key="1">
    <source>
        <dbReference type="ARBA" id="ARBA00004141"/>
    </source>
</evidence>
<feature type="transmembrane region" description="Helical" evidence="6">
    <location>
        <begin position="242"/>
        <end position="263"/>
    </location>
</feature>
<dbReference type="InterPro" id="IPR000412">
    <property type="entry name" value="ABC_2_transport"/>
</dbReference>
<feature type="domain" description="ABC-2 type transporter transmembrane" evidence="7">
    <location>
        <begin position="20"/>
        <end position="217"/>
    </location>
</feature>
<evidence type="ECO:0000256" key="3">
    <source>
        <dbReference type="ARBA" id="ARBA00022989"/>
    </source>
</evidence>
<keyword evidence="4 6" id="KW-0472">Membrane</keyword>
<keyword evidence="3 6" id="KW-1133">Transmembrane helix</keyword>
<dbReference type="GO" id="GO:0046677">
    <property type="term" value="P:response to antibiotic"/>
    <property type="evidence" value="ECO:0007669"/>
    <property type="project" value="UniProtKB-KW"/>
</dbReference>
<keyword evidence="5" id="KW-0046">Antibiotic resistance</keyword>
<feature type="transmembrane region" description="Helical" evidence="6">
    <location>
        <begin position="177"/>
        <end position="197"/>
    </location>
</feature>
<dbReference type="AlphaFoldDB" id="A0A9D2EIB4"/>
<organism evidence="8 9">
    <name type="scientific">Candidatus Ruania gallistercoris</name>
    <dbReference type="NCBI Taxonomy" id="2838746"/>
    <lineage>
        <taxon>Bacteria</taxon>
        <taxon>Bacillati</taxon>
        <taxon>Actinomycetota</taxon>
        <taxon>Actinomycetes</taxon>
        <taxon>Micrococcales</taxon>
        <taxon>Ruaniaceae</taxon>
        <taxon>Ruania</taxon>
    </lineage>
</organism>
<dbReference type="GO" id="GO:0140359">
    <property type="term" value="F:ABC-type transporter activity"/>
    <property type="evidence" value="ECO:0007669"/>
    <property type="project" value="InterPro"/>
</dbReference>
<dbReference type="PANTHER" id="PTHR43229">
    <property type="entry name" value="NODULATION PROTEIN J"/>
    <property type="match status" value="1"/>
</dbReference>
<evidence type="ECO:0000256" key="6">
    <source>
        <dbReference type="SAM" id="Phobius"/>
    </source>
</evidence>
<evidence type="ECO:0000313" key="9">
    <source>
        <dbReference type="Proteomes" id="UP000824037"/>
    </source>
</evidence>
<feature type="transmembrane region" description="Helical" evidence="6">
    <location>
        <begin position="65"/>
        <end position="84"/>
    </location>
</feature>
<dbReference type="PANTHER" id="PTHR43229:SF2">
    <property type="entry name" value="NODULATION PROTEIN J"/>
    <property type="match status" value="1"/>
</dbReference>
<dbReference type="Pfam" id="PF01061">
    <property type="entry name" value="ABC2_membrane"/>
    <property type="match status" value="1"/>
</dbReference>
<feature type="transmembrane region" description="Helical" evidence="6">
    <location>
        <begin position="34"/>
        <end position="53"/>
    </location>
</feature>
<comment type="caution">
    <text evidence="8">The sequence shown here is derived from an EMBL/GenBank/DDBJ whole genome shotgun (WGS) entry which is preliminary data.</text>
</comment>
<evidence type="ECO:0000313" key="8">
    <source>
        <dbReference type="EMBL" id="HIZ38028.1"/>
    </source>
</evidence>
<dbReference type="InterPro" id="IPR051784">
    <property type="entry name" value="Nod_factor_ABC_transporter"/>
</dbReference>
<dbReference type="InterPro" id="IPR013525">
    <property type="entry name" value="ABC2_TM"/>
</dbReference>
<sequence>MTSTSTHARGPRMLPLTALSIWTELRSSLRAPEFAVGALGVPILIYAMFGLPNSSSLPGGTPVDVAMLVSVCAYGTISMAIFVFGEDVAKDRSRGWTRTLRATPIPTPAYLAGKVGNALLLSTVVILALFALAGLAAGADLEPATWLRLGVTMLGATVVFAPLGFAIAYLARPRAAVMVANLIFLPLAFASGFFVPLSDLPEVVQNVAVYLPTFHFGQLAYPVVMPTSDVAFWTATPSSPPWLHLAWLGGAFLVLGLLAAVAARREGATARG</sequence>
<keyword evidence="2 6" id="KW-0812">Transmembrane</keyword>
<evidence type="ECO:0000256" key="2">
    <source>
        <dbReference type="ARBA" id="ARBA00022692"/>
    </source>
</evidence>
<accession>A0A9D2EIB4</accession>
<protein>
    <submittedName>
        <fullName evidence="8">ABC transporter permease</fullName>
    </submittedName>
</protein>
<feature type="transmembrane region" description="Helical" evidence="6">
    <location>
        <begin position="118"/>
        <end position="139"/>
    </location>
</feature>
<dbReference type="EMBL" id="DXBY01000337">
    <property type="protein sequence ID" value="HIZ38028.1"/>
    <property type="molecule type" value="Genomic_DNA"/>
</dbReference>
<feature type="transmembrane region" description="Helical" evidence="6">
    <location>
        <begin position="145"/>
        <end position="170"/>
    </location>
</feature>
<dbReference type="GO" id="GO:0043190">
    <property type="term" value="C:ATP-binding cassette (ABC) transporter complex"/>
    <property type="evidence" value="ECO:0007669"/>
    <property type="project" value="InterPro"/>
</dbReference>
<reference evidence="8" key="1">
    <citation type="journal article" date="2021" name="PeerJ">
        <title>Extensive microbial diversity within the chicken gut microbiome revealed by metagenomics and culture.</title>
        <authorList>
            <person name="Gilroy R."/>
            <person name="Ravi A."/>
            <person name="Getino M."/>
            <person name="Pursley I."/>
            <person name="Horton D.L."/>
            <person name="Alikhan N.F."/>
            <person name="Baker D."/>
            <person name="Gharbi K."/>
            <person name="Hall N."/>
            <person name="Watson M."/>
            <person name="Adriaenssens E.M."/>
            <person name="Foster-Nyarko E."/>
            <person name="Jarju S."/>
            <person name="Secka A."/>
            <person name="Antonio M."/>
            <person name="Oren A."/>
            <person name="Chaudhuri R.R."/>
            <person name="La Ragione R."/>
            <person name="Hildebrand F."/>
            <person name="Pallen M.J."/>
        </authorList>
    </citation>
    <scope>NUCLEOTIDE SEQUENCE</scope>
    <source>
        <strain evidence="8">ChiGjej4B4-7305</strain>
    </source>
</reference>
<comment type="subcellular location">
    <subcellularLocation>
        <location evidence="1">Membrane</location>
        <topology evidence="1">Multi-pass membrane protein</topology>
    </subcellularLocation>
</comment>
<gene>
    <name evidence="8" type="ORF">H9815_19815</name>
</gene>
<evidence type="ECO:0000256" key="4">
    <source>
        <dbReference type="ARBA" id="ARBA00023136"/>
    </source>
</evidence>